<proteinExistence type="predicted"/>
<comment type="caution">
    <text evidence="1">The sequence shown here is derived from an EMBL/GenBank/DDBJ whole genome shotgun (WGS) entry which is preliminary data.</text>
</comment>
<evidence type="ECO:0008006" key="3">
    <source>
        <dbReference type="Google" id="ProtNLM"/>
    </source>
</evidence>
<keyword evidence="2" id="KW-1185">Reference proteome</keyword>
<dbReference type="EMBL" id="JAMGBA010000001">
    <property type="protein sequence ID" value="MCL6697297.1"/>
    <property type="molecule type" value="Genomic_DNA"/>
</dbReference>
<reference evidence="1 2" key="1">
    <citation type="submission" date="2022-05" db="EMBL/GenBank/DDBJ databases">
        <authorList>
            <person name="Jo J.-H."/>
            <person name="Im W.-T."/>
        </authorList>
    </citation>
    <scope>NUCLEOTIDE SEQUENCE [LARGE SCALE GENOMIC DNA]</scope>
    <source>
        <strain evidence="1 2">NSE70-1</strain>
    </source>
</reference>
<dbReference type="InterPro" id="IPR029044">
    <property type="entry name" value="Nucleotide-diphossugar_trans"/>
</dbReference>
<organism evidence="1 2">
    <name type="scientific">Sphingomonas caseinilyticus</name>
    <dbReference type="NCBI Taxonomy" id="2908205"/>
    <lineage>
        <taxon>Bacteria</taxon>
        <taxon>Pseudomonadati</taxon>
        <taxon>Pseudomonadota</taxon>
        <taxon>Alphaproteobacteria</taxon>
        <taxon>Sphingomonadales</taxon>
        <taxon>Sphingomonadaceae</taxon>
        <taxon>Sphingomonas</taxon>
    </lineage>
</organism>
<dbReference type="Proteomes" id="UP001203410">
    <property type="component" value="Unassembled WGS sequence"/>
</dbReference>
<sequence>MNSVHPVTKIFIGYDSREDIAWQVARHSLLRHADNDLIVIPLRQDVLRELGLYTRPFDVNSSTEFSLTRFLTPFLAANDGWVVFSDCDFLYTSDIRKIFDGLDPEKAVYCVQHDYVPTHAVKMDGKLQTTYPRKNWSSFMIFNCSHPDVKGLTPEVVNNATPAFLHRFEWVKDDAAIGALELDWNFLEGEYPKPDKTPRVIHYTNGGPWFDEWQDCDYADLWLKERNLYLKSAANSGPDKLAAE</sequence>
<gene>
    <name evidence="1" type="ORF">LZ496_00635</name>
</gene>
<dbReference type="PANTHER" id="PTHR35105">
    <property type="entry name" value="EXPRESSED PROTEIN"/>
    <property type="match status" value="1"/>
</dbReference>
<dbReference type="RefSeq" id="WP_249902673.1">
    <property type="nucleotide sequence ID" value="NZ_JAMGBA010000001.1"/>
</dbReference>
<accession>A0ABT0RQK8</accession>
<dbReference type="Gene3D" id="3.90.550.10">
    <property type="entry name" value="Spore Coat Polysaccharide Biosynthesis Protein SpsA, Chain A"/>
    <property type="match status" value="1"/>
</dbReference>
<name>A0ABT0RQK8_9SPHN</name>
<protein>
    <recommendedName>
        <fullName evidence="3">Glycosyltransferase</fullName>
    </recommendedName>
</protein>
<dbReference type="PANTHER" id="PTHR35105:SF2">
    <property type="entry name" value="PROTEIN CDI"/>
    <property type="match status" value="1"/>
</dbReference>
<dbReference type="SUPFAM" id="SSF53448">
    <property type="entry name" value="Nucleotide-diphospho-sugar transferases"/>
    <property type="match status" value="1"/>
</dbReference>
<evidence type="ECO:0000313" key="2">
    <source>
        <dbReference type="Proteomes" id="UP001203410"/>
    </source>
</evidence>
<evidence type="ECO:0000313" key="1">
    <source>
        <dbReference type="EMBL" id="MCL6697297.1"/>
    </source>
</evidence>